<dbReference type="KEGG" id="tom:BWR18_02090"/>
<comment type="similarity">
    <text evidence="3">Belongs to the acetyltransferase family. RimJ subfamily.</text>
</comment>
<dbReference type="PROSITE" id="PS51186">
    <property type="entry name" value="GNAT"/>
    <property type="match status" value="1"/>
</dbReference>
<dbReference type="InterPro" id="IPR051531">
    <property type="entry name" value="N-acetyltransferase"/>
</dbReference>
<keyword evidence="6" id="KW-1185">Reference proteome</keyword>
<dbReference type="PANTHER" id="PTHR43792">
    <property type="entry name" value="GNAT FAMILY, PUTATIVE (AFU_ORTHOLOGUE AFUA_3G00765)-RELATED-RELATED"/>
    <property type="match status" value="1"/>
</dbReference>
<dbReference type="AlphaFoldDB" id="A0A1P8N004"/>
<keyword evidence="1" id="KW-0808">Transferase</keyword>
<organism evidence="5 6">
    <name type="scientific">Tateyamaria omphalii</name>
    <dbReference type="NCBI Taxonomy" id="299262"/>
    <lineage>
        <taxon>Bacteria</taxon>
        <taxon>Pseudomonadati</taxon>
        <taxon>Pseudomonadota</taxon>
        <taxon>Alphaproteobacteria</taxon>
        <taxon>Rhodobacterales</taxon>
        <taxon>Roseobacteraceae</taxon>
        <taxon>Tateyamaria</taxon>
    </lineage>
</organism>
<accession>A0A1P8N004</accession>
<sequence>MVLRPVALRDCRFFVRLLGNADTRRYLGGPVPWRHGIRRFREYLPLPDGNAAWIACRTTAEPQALGLVELGPHKDGTDHEVSYQFDPAVWGHGFACEAVSAVIVHALHMGVLRRVIAETQSANAASCRLLERVGMTEMVRVQRFGAEQIIYCTSPDGGTRPRVRQFDRG</sequence>
<evidence type="ECO:0000256" key="1">
    <source>
        <dbReference type="ARBA" id="ARBA00022679"/>
    </source>
</evidence>
<name>A0A1P8N004_9RHOB</name>
<proteinExistence type="inferred from homology"/>
<dbReference type="Pfam" id="PF13302">
    <property type="entry name" value="Acetyltransf_3"/>
    <property type="match status" value="1"/>
</dbReference>
<dbReference type="GO" id="GO:0016747">
    <property type="term" value="F:acyltransferase activity, transferring groups other than amino-acyl groups"/>
    <property type="evidence" value="ECO:0007669"/>
    <property type="project" value="InterPro"/>
</dbReference>
<dbReference type="InterPro" id="IPR016181">
    <property type="entry name" value="Acyl_CoA_acyltransferase"/>
</dbReference>
<evidence type="ECO:0000313" key="5">
    <source>
        <dbReference type="EMBL" id="APX13634.1"/>
    </source>
</evidence>
<feature type="domain" description="N-acetyltransferase" evidence="4">
    <location>
        <begin position="1"/>
        <end position="156"/>
    </location>
</feature>
<evidence type="ECO:0000256" key="3">
    <source>
        <dbReference type="ARBA" id="ARBA00038502"/>
    </source>
</evidence>
<dbReference type="Proteomes" id="UP000186336">
    <property type="component" value="Chromosome"/>
</dbReference>
<dbReference type="Gene3D" id="3.40.630.30">
    <property type="match status" value="1"/>
</dbReference>
<dbReference type="SUPFAM" id="SSF55729">
    <property type="entry name" value="Acyl-CoA N-acyltransferases (Nat)"/>
    <property type="match status" value="1"/>
</dbReference>
<dbReference type="PANTHER" id="PTHR43792:SF8">
    <property type="entry name" value="[RIBOSOMAL PROTEIN US5]-ALANINE N-ACETYLTRANSFERASE"/>
    <property type="match status" value="1"/>
</dbReference>
<keyword evidence="2" id="KW-0012">Acyltransferase</keyword>
<evidence type="ECO:0000313" key="6">
    <source>
        <dbReference type="Proteomes" id="UP000186336"/>
    </source>
</evidence>
<protein>
    <recommendedName>
        <fullName evidence="4">N-acetyltransferase domain-containing protein</fullName>
    </recommendedName>
</protein>
<reference evidence="5 6" key="1">
    <citation type="submission" date="2017-01" db="EMBL/GenBank/DDBJ databases">
        <title>Complete genome of Tateyamaria omphalii DOK1-4 isolated from seawater in Dokdo.</title>
        <authorList>
            <person name="Kim J.H."/>
            <person name="Chi W.-J."/>
        </authorList>
    </citation>
    <scope>NUCLEOTIDE SEQUENCE [LARGE SCALE GENOMIC DNA]</scope>
    <source>
        <strain evidence="5 6">DOK1-4</strain>
    </source>
</reference>
<dbReference type="STRING" id="299262.BWR18_02090"/>
<dbReference type="InterPro" id="IPR000182">
    <property type="entry name" value="GNAT_dom"/>
</dbReference>
<dbReference type="EMBL" id="CP019312">
    <property type="protein sequence ID" value="APX13634.1"/>
    <property type="molecule type" value="Genomic_DNA"/>
</dbReference>
<gene>
    <name evidence="5" type="ORF">BWR18_02090</name>
</gene>
<evidence type="ECO:0000259" key="4">
    <source>
        <dbReference type="PROSITE" id="PS51186"/>
    </source>
</evidence>
<evidence type="ECO:0000256" key="2">
    <source>
        <dbReference type="ARBA" id="ARBA00023315"/>
    </source>
</evidence>